<name>A0AAV4IQ42_9GAST</name>
<gene>
    <name evidence="1" type="ORF">ElyMa_006703300</name>
</gene>
<evidence type="ECO:0000313" key="1">
    <source>
        <dbReference type="EMBL" id="GFS12659.1"/>
    </source>
</evidence>
<keyword evidence="2" id="KW-1185">Reference proteome</keyword>
<accession>A0AAV4IQ42</accession>
<protein>
    <submittedName>
        <fullName evidence="1">Uncharacterized protein</fullName>
    </submittedName>
</protein>
<dbReference type="AlphaFoldDB" id="A0AAV4IQ42"/>
<reference evidence="1 2" key="1">
    <citation type="journal article" date="2021" name="Elife">
        <title>Chloroplast acquisition without the gene transfer in kleptoplastic sea slugs, Plakobranchus ocellatus.</title>
        <authorList>
            <person name="Maeda T."/>
            <person name="Takahashi S."/>
            <person name="Yoshida T."/>
            <person name="Shimamura S."/>
            <person name="Takaki Y."/>
            <person name="Nagai Y."/>
            <person name="Toyoda A."/>
            <person name="Suzuki Y."/>
            <person name="Arimoto A."/>
            <person name="Ishii H."/>
            <person name="Satoh N."/>
            <person name="Nishiyama T."/>
            <person name="Hasebe M."/>
            <person name="Maruyama T."/>
            <person name="Minagawa J."/>
            <person name="Obokata J."/>
            <person name="Shigenobu S."/>
        </authorList>
    </citation>
    <scope>NUCLEOTIDE SEQUENCE [LARGE SCALE GENOMIC DNA]</scope>
</reference>
<evidence type="ECO:0000313" key="2">
    <source>
        <dbReference type="Proteomes" id="UP000762676"/>
    </source>
</evidence>
<dbReference type="Proteomes" id="UP000762676">
    <property type="component" value="Unassembled WGS sequence"/>
</dbReference>
<dbReference type="EMBL" id="BMAT01013414">
    <property type="protein sequence ID" value="GFS12659.1"/>
    <property type="molecule type" value="Genomic_DNA"/>
</dbReference>
<proteinExistence type="predicted"/>
<organism evidence="1 2">
    <name type="scientific">Elysia marginata</name>
    <dbReference type="NCBI Taxonomy" id="1093978"/>
    <lineage>
        <taxon>Eukaryota</taxon>
        <taxon>Metazoa</taxon>
        <taxon>Spiralia</taxon>
        <taxon>Lophotrochozoa</taxon>
        <taxon>Mollusca</taxon>
        <taxon>Gastropoda</taxon>
        <taxon>Heterobranchia</taxon>
        <taxon>Euthyneura</taxon>
        <taxon>Panpulmonata</taxon>
        <taxon>Sacoglossa</taxon>
        <taxon>Placobranchoidea</taxon>
        <taxon>Plakobranchidae</taxon>
        <taxon>Elysia</taxon>
    </lineage>
</organism>
<sequence length="153" mass="17114">MLRQHNLPAGTFLTYVGNRMHVLFHLAGVLLLHWDKVKKFLDMQCTAGGLPSSWLKKDMANEKIMAQVWALGVVGKIFTGPWMTKLYSSDMSNLEMRPLVQKSELLLQSGVSEPEQLLAPTVNAFSESLSPGEDSVLSALHNFISGRNFNWKP</sequence>
<comment type="caution">
    <text evidence="1">The sequence shown here is derived from an EMBL/GenBank/DDBJ whole genome shotgun (WGS) entry which is preliminary data.</text>
</comment>